<dbReference type="PANTHER" id="PTHR43214:SF44">
    <property type="entry name" value="TWO-COMPONENT RESPONSE REGULATOR"/>
    <property type="match status" value="1"/>
</dbReference>
<keyword evidence="6" id="KW-1185">Reference proteome</keyword>
<dbReference type="SUPFAM" id="SSF52172">
    <property type="entry name" value="CheY-like"/>
    <property type="match status" value="1"/>
</dbReference>
<dbReference type="Gene3D" id="1.10.10.10">
    <property type="entry name" value="Winged helix-like DNA-binding domain superfamily/Winged helix DNA-binding domain"/>
    <property type="match status" value="1"/>
</dbReference>
<dbReference type="EMBL" id="FRAA01000005">
    <property type="protein sequence ID" value="SHK48254.1"/>
    <property type="molecule type" value="Genomic_DNA"/>
</dbReference>
<accession>A0A1M6SU56</accession>
<dbReference type="SMART" id="SM00421">
    <property type="entry name" value="HTH_LUXR"/>
    <property type="match status" value="1"/>
</dbReference>
<evidence type="ECO:0000256" key="1">
    <source>
        <dbReference type="ARBA" id="ARBA00023125"/>
    </source>
</evidence>
<dbReference type="Pfam" id="PF00072">
    <property type="entry name" value="Response_reg"/>
    <property type="match status" value="1"/>
</dbReference>
<dbReference type="GO" id="GO:0006355">
    <property type="term" value="P:regulation of DNA-templated transcription"/>
    <property type="evidence" value="ECO:0007669"/>
    <property type="project" value="InterPro"/>
</dbReference>
<dbReference type="InterPro" id="IPR039420">
    <property type="entry name" value="WalR-like"/>
</dbReference>
<dbReference type="PROSITE" id="PS50043">
    <property type="entry name" value="HTH_LUXR_2"/>
    <property type="match status" value="1"/>
</dbReference>
<feature type="domain" description="HTH luxR-type" evidence="3">
    <location>
        <begin position="136"/>
        <end position="201"/>
    </location>
</feature>
<dbReference type="PROSITE" id="PS50110">
    <property type="entry name" value="RESPONSE_REGULATORY"/>
    <property type="match status" value="1"/>
</dbReference>
<keyword evidence="1" id="KW-0238">DNA-binding</keyword>
<dbReference type="PRINTS" id="PR00038">
    <property type="entry name" value="HTHLUXR"/>
</dbReference>
<dbReference type="GO" id="GO:0000160">
    <property type="term" value="P:phosphorelay signal transduction system"/>
    <property type="evidence" value="ECO:0007669"/>
    <property type="project" value="InterPro"/>
</dbReference>
<dbReference type="InterPro" id="IPR016032">
    <property type="entry name" value="Sig_transdc_resp-reg_C-effctor"/>
</dbReference>
<dbReference type="SUPFAM" id="SSF46894">
    <property type="entry name" value="C-terminal effector domain of the bipartite response regulators"/>
    <property type="match status" value="1"/>
</dbReference>
<dbReference type="RefSeq" id="WP_073123280.1">
    <property type="nucleotide sequence ID" value="NZ_FRAA01000005.1"/>
</dbReference>
<dbReference type="PANTHER" id="PTHR43214">
    <property type="entry name" value="TWO-COMPONENT RESPONSE REGULATOR"/>
    <property type="match status" value="1"/>
</dbReference>
<evidence type="ECO:0000259" key="4">
    <source>
        <dbReference type="PROSITE" id="PS50110"/>
    </source>
</evidence>
<feature type="domain" description="Response regulatory" evidence="4">
    <location>
        <begin position="5"/>
        <end position="120"/>
    </location>
</feature>
<keyword evidence="2" id="KW-0597">Phosphoprotein</keyword>
<dbReference type="STRING" id="156994.SAMN04488028_105156"/>
<dbReference type="PROSITE" id="PS00622">
    <property type="entry name" value="HTH_LUXR_1"/>
    <property type="match status" value="1"/>
</dbReference>
<sequence length="206" mass="23126">MERLSILLIEDVMIIAKEIKATLEKGDYASVTIALGPDEARKFFVSQTFDLIISDINLNADIDGIDLVQELCTSYKVPIVYLTAYTDESTVRKAEGSLPFAYLLKPYNVNQLKLTINLAMLNAEKESQNVRYNEKNVELLESLTRREREILFSLASGKMSKEVADILNIATATVEKHKQNIKEKLSLTTLGELINFAVSTKTISMD</sequence>
<dbReference type="AlphaFoldDB" id="A0A1M6SU56"/>
<dbReference type="Pfam" id="PF00196">
    <property type="entry name" value="GerE"/>
    <property type="match status" value="1"/>
</dbReference>
<dbReference type="InterPro" id="IPR001789">
    <property type="entry name" value="Sig_transdc_resp-reg_receiver"/>
</dbReference>
<feature type="modified residue" description="4-aspartylphosphate" evidence="2">
    <location>
        <position position="55"/>
    </location>
</feature>
<dbReference type="GO" id="GO:0003677">
    <property type="term" value="F:DNA binding"/>
    <property type="evidence" value="ECO:0007669"/>
    <property type="project" value="UniProtKB-KW"/>
</dbReference>
<dbReference type="Proteomes" id="UP000184474">
    <property type="component" value="Unassembled WGS sequence"/>
</dbReference>
<evidence type="ECO:0000313" key="5">
    <source>
        <dbReference type="EMBL" id="SHK48254.1"/>
    </source>
</evidence>
<evidence type="ECO:0000256" key="2">
    <source>
        <dbReference type="PROSITE-ProRule" id="PRU00169"/>
    </source>
</evidence>
<dbReference type="InterPro" id="IPR011006">
    <property type="entry name" value="CheY-like_superfamily"/>
</dbReference>
<dbReference type="InterPro" id="IPR000792">
    <property type="entry name" value="Tscrpt_reg_LuxR_C"/>
</dbReference>
<dbReference type="CDD" id="cd06170">
    <property type="entry name" value="LuxR_C_like"/>
    <property type="match status" value="1"/>
</dbReference>
<dbReference type="Gene3D" id="3.40.50.2300">
    <property type="match status" value="1"/>
</dbReference>
<organism evidence="5 6">
    <name type="scientific">Reichenbachiella agariperforans</name>
    <dbReference type="NCBI Taxonomy" id="156994"/>
    <lineage>
        <taxon>Bacteria</taxon>
        <taxon>Pseudomonadati</taxon>
        <taxon>Bacteroidota</taxon>
        <taxon>Cytophagia</taxon>
        <taxon>Cytophagales</taxon>
        <taxon>Reichenbachiellaceae</taxon>
        <taxon>Reichenbachiella</taxon>
    </lineage>
</organism>
<dbReference type="InterPro" id="IPR036388">
    <property type="entry name" value="WH-like_DNA-bd_sf"/>
</dbReference>
<reference evidence="6" key="1">
    <citation type="submission" date="2016-11" db="EMBL/GenBank/DDBJ databases">
        <authorList>
            <person name="Varghese N."/>
            <person name="Submissions S."/>
        </authorList>
    </citation>
    <scope>NUCLEOTIDE SEQUENCE [LARGE SCALE GENOMIC DNA]</scope>
    <source>
        <strain evidence="6">DSM 26134</strain>
    </source>
</reference>
<name>A0A1M6SU56_REIAG</name>
<proteinExistence type="predicted"/>
<gene>
    <name evidence="5" type="ORF">SAMN04488028_105156</name>
</gene>
<protein>
    <submittedName>
        <fullName evidence="5">Two component transcriptional regulator, LuxR family</fullName>
    </submittedName>
</protein>
<evidence type="ECO:0000259" key="3">
    <source>
        <dbReference type="PROSITE" id="PS50043"/>
    </source>
</evidence>
<evidence type="ECO:0000313" key="6">
    <source>
        <dbReference type="Proteomes" id="UP000184474"/>
    </source>
</evidence>
<dbReference type="SMART" id="SM00448">
    <property type="entry name" value="REC"/>
    <property type="match status" value="1"/>
</dbReference>